<organism evidence="2 3">
    <name type="scientific">Piloderma croceum (strain F 1598)</name>
    <dbReference type="NCBI Taxonomy" id="765440"/>
    <lineage>
        <taxon>Eukaryota</taxon>
        <taxon>Fungi</taxon>
        <taxon>Dikarya</taxon>
        <taxon>Basidiomycota</taxon>
        <taxon>Agaricomycotina</taxon>
        <taxon>Agaricomycetes</taxon>
        <taxon>Agaricomycetidae</taxon>
        <taxon>Atheliales</taxon>
        <taxon>Atheliaceae</taxon>
        <taxon>Piloderma</taxon>
    </lineage>
</organism>
<accession>A0A0C3FL17</accession>
<feature type="region of interest" description="Disordered" evidence="1">
    <location>
        <begin position="46"/>
        <end position="89"/>
    </location>
</feature>
<dbReference type="HOGENOM" id="CLU_2455523_0_0_1"/>
<reference evidence="3" key="2">
    <citation type="submission" date="2015-01" db="EMBL/GenBank/DDBJ databases">
        <title>Evolutionary Origins and Diversification of the Mycorrhizal Mutualists.</title>
        <authorList>
            <consortium name="DOE Joint Genome Institute"/>
            <consortium name="Mycorrhizal Genomics Consortium"/>
            <person name="Kohler A."/>
            <person name="Kuo A."/>
            <person name="Nagy L.G."/>
            <person name="Floudas D."/>
            <person name="Copeland A."/>
            <person name="Barry K.W."/>
            <person name="Cichocki N."/>
            <person name="Veneault-Fourrey C."/>
            <person name="LaButti K."/>
            <person name="Lindquist E.A."/>
            <person name="Lipzen A."/>
            <person name="Lundell T."/>
            <person name="Morin E."/>
            <person name="Murat C."/>
            <person name="Riley R."/>
            <person name="Ohm R."/>
            <person name="Sun H."/>
            <person name="Tunlid A."/>
            <person name="Henrissat B."/>
            <person name="Grigoriev I.V."/>
            <person name="Hibbett D.S."/>
            <person name="Martin F."/>
        </authorList>
    </citation>
    <scope>NUCLEOTIDE SEQUENCE [LARGE SCALE GENOMIC DNA]</scope>
    <source>
        <strain evidence="3">F 1598</strain>
    </source>
</reference>
<dbReference type="AlphaFoldDB" id="A0A0C3FL17"/>
<dbReference type="EMBL" id="KN833005">
    <property type="protein sequence ID" value="KIM80221.1"/>
    <property type="molecule type" value="Genomic_DNA"/>
</dbReference>
<name>A0A0C3FL17_PILCF</name>
<keyword evidence="3" id="KW-1185">Reference proteome</keyword>
<dbReference type="Proteomes" id="UP000054166">
    <property type="component" value="Unassembled WGS sequence"/>
</dbReference>
<evidence type="ECO:0000313" key="2">
    <source>
        <dbReference type="EMBL" id="KIM80221.1"/>
    </source>
</evidence>
<evidence type="ECO:0000313" key="3">
    <source>
        <dbReference type="Proteomes" id="UP000054166"/>
    </source>
</evidence>
<gene>
    <name evidence="2" type="ORF">PILCRDRAFT_539046</name>
</gene>
<protein>
    <submittedName>
        <fullName evidence="2">Uncharacterized protein</fullName>
    </submittedName>
</protein>
<reference evidence="2 3" key="1">
    <citation type="submission" date="2014-04" db="EMBL/GenBank/DDBJ databases">
        <authorList>
            <consortium name="DOE Joint Genome Institute"/>
            <person name="Kuo A."/>
            <person name="Tarkka M."/>
            <person name="Buscot F."/>
            <person name="Kohler A."/>
            <person name="Nagy L.G."/>
            <person name="Floudas D."/>
            <person name="Copeland A."/>
            <person name="Barry K.W."/>
            <person name="Cichocki N."/>
            <person name="Veneault-Fourrey C."/>
            <person name="LaButti K."/>
            <person name="Lindquist E.A."/>
            <person name="Lipzen A."/>
            <person name="Lundell T."/>
            <person name="Morin E."/>
            <person name="Murat C."/>
            <person name="Sun H."/>
            <person name="Tunlid A."/>
            <person name="Henrissat B."/>
            <person name="Grigoriev I.V."/>
            <person name="Hibbett D.S."/>
            <person name="Martin F."/>
            <person name="Nordberg H.P."/>
            <person name="Cantor M.N."/>
            <person name="Hua S.X."/>
        </authorList>
    </citation>
    <scope>NUCLEOTIDE SEQUENCE [LARGE SCALE GENOMIC DNA]</scope>
    <source>
        <strain evidence="2 3">F 1598</strain>
    </source>
</reference>
<sequence>MNNFYREGDLCHNWATLSPLKNPTDPDSTITQILIPITAIGDIIGVPSKPVDSIPSPKYKRNFTTQTTPNPTSTHPRPTSRDGLLDPAG</sequence>
<feature type="compositionally biased region" description="Basic and acidic residues" evidence="1">
    <location>
        <begin position="79"/>
        <end position="89"/>
    </location>
</feature>
<dbReference type="InParanoid" id="A0A0C3FL17"/>
<evidence type="ECO:0000256" key="1">
    <source>
        <dbReference type="SAM" id="MobiDB-lite"/>
    </source>
</evidence>
<proteinExistence type="predicted"/>
<feature type="compositionally biased region" description="Low complexity" evidence="1">
    <location>
        <begin position="64"/>
        <end position="76"/>
    </location>
</feature>